<dbReference type="AlphaFoldDB" id="A0ABD5V9F1"/>
<dbReference type="EMBL" id="JBHSXQ010000005">
    <property type="protein sequence ID" value="MFC6906744.1"/>
    <property type="molecule type" value="Genomic_DNA"/>
</dbReference>
<reference evidence="1 2" key="1">
    <citation type="journal article" date="2019" name="Int. J. Syst. Evol. Microbiol.">
        <title>The Global Catalogue of Microorganisms (GCM) 10K type strain sequencing project: providing services to taxonomists for standard genome sequencing and annotation.</title>
        <authorList>
            <consortium name="The Broad Institute Genomics Platform"/>
            <consortium name="The Broad Institute Genome Sequencing Center for Infectious Disease"/>
            <person name="Wu L."/>
            <person name="Ma J."/>
        </authorList>
    </citation>
    <scope>NUCLEOTIDE SEQUENCE [LARGE SCALE GENOMIC DNA]</scope>
    <source>
        <strain evidence="1 2">CGMCC 1.3240</strain>
    </source>
</reference>
<gene>
    <name evidence="1" type="ORF">ACFQGH_16240</name>
</gene>
<comment type="caution">
    <text evidence="1">The sequence shown here is derived from an EMBL/GenBank/DDBJ whole genome shotgun (WGS) entry which is preliminary data.</text>
</comment>
<protein>
    <submittedName>
        <fullName evidence="1">Uncharacterized protein</fullName>
    </submittedName>
</protein>
<evidence type="ECO:0000313" key="1">
    <source>
        <dbReference type="EMBL" id="MFC6906744.1"/>
    </source>
</evidence>
<evidence type="ECO:0000313" key="2">
    <source>
        <dbReference type="Proteomes" id="UP001596312"/>
    </source>
</evidence>
<dbReference type="RefSeq" id="WP_340605375.1">
    <property type="nucleotide sequence ID" value="NZ_JBBMXV010000005.1"/>
</dbReference>
<sequence>MFVGIRIGDDNHIPSFDSCDPIALIADGFDLNGPVITLCNGRGGLSVLSTRLFVDASTGVGLFPRLRNNSDAIRNVWLEFSEIYLAFGNLDCTGPITVVDLTAKQTQKVI</sequence>
<organism evidence="1 2">
    <name type="scientific">Halalkalicoccus tibetensis</name>
    <dbReference type="NCBI Taxonomy" id="175632"/>
    <lineage>
        <taxon>Archaea</taxon>
        <taxon>Methanobacteriati</taxon>
        <taxon>Methanobacteriota</taxon>
        <taxon>Stenosarchaea group</taxon>
        <taxon>Halobacteria</taxon>
        <taxon>Halobacteriales</taxon>
        <taxon>Halococcaceae</taxon>
        <taxon>Halalkalicoccus</taxon>
    </lineage>
</organism>
<proteinExistence type="predicted"/>
<keyword evidence="2" id="KW-1185">Reference proteome</keyword>
<dbReference type="Proteomes" id="UP001596312">
    <property type="component" value="Unassembled WGS sequence"/>
</dbReference>
<name>A0ABD5V9F1_9EURY</name>
<accession>A0ABD5V9F1</accession>